<dbReference type="Proteomes" id="UP000266673">
    <property type="component" value="Unassembled WGS sequence"/>
</dbReference>
<comment type="caution">
    <text evidence="1">The sequence shown here is derived from an EMBL/GenBank/DDBJ whole genome shotgun (WGS) entry which is preliminary data.</text>
</comment>
<keyword evidence="2" id="KW-1185">Reference proteome</keyword>
<dbReference type="InterPro" id="IPR043129">
    <property type="entry name" value="ATPase_NBD"/>
</dbReference>
<dbReference type="EMBL" id="QKWP01000155">
    <property type="protein sequence ID" value="RIB25945.1"/>
    <property type="molecule type" value="Genomic_DNA"/>
</dbReference>
<name>A0A397VTP2_9GLOM</name>
<dbReference type="PANTHER" id="PTHR14187">
    <property type="entry name" value="ALPHA KINASE/ELONGATION FACTOR 2 KINASE"/>
    <property type="match status" value="1"/>
</dbReference>
<dbReference type="OrthoDB" id="2963168at2759"/>
<organism evidence="1 2">
    <name type="scientific">Gigaspora rosea</name>
    <dbReference type="NCBI Taxonomy" id="44941"/>
    <lineage>
        <taxon>Eukaryota</taxon>
        <taxon>Fungi</taxon>
        <taxon>Fungi incertae sedis</taxon>
        <taxon>Mucoromycota</taxon>
        <taxon>Glomeromycotina</taxon>
        <taxon>Glomeromycetes</taxon>
        <taxon>Diversisporales</taxon>
        <taxon>Gigasporaceae</taxon>
        <taxon>Gigaspora</taxon>
    </lineage>
</organism>
<accession>A0A397VTP2</accession>
<proteinExistence type="predicted"/>
<evidence type="ECO:0000313" key="1">
    <source>
        <dbReference type="EMBL" id="RIB25945.1"/>
    </source>
</evidence>
<sequence>MAEAAANYYLLVIKEHRLTVGDTFLMWIAEVKRHKYKAIFLVGGFSESPYLIKRVKERFQGRIPVIAFLRDPMVASVKGAVAYGLNMKLIESRVNATDIFSIHFTIKF</sequence>
<dbReference type="STRING" id="44941.A0A397VTP2"/>
<dbReference type="PANTHER" id="PTHR14187:SF5">
    <property type="entry name" value="HEAT SHOCK 70 KDA PROTEIN 12A"/>
    <property type="match status" value="1"/>
</dbReference>
<evidence type="ECO:0000313" key="2">
    <source>
        <dbReference type="Proteomes" id="UP000266673"/>
    </source>
</evidence>
<gene>
    <name evidence="1" type="ORF">C2G38_2272027</name>
</gene>
<dbReference type="SUPFAM" id="SSF53067">
    <property type="entry name" value="Actin-like ATPase domain"/>
    <property type="match status" value="1"/>
</dbReference>
<dbReference type="AlphaFoldDB" id="A0A397VTP2"/>
<protein>
    <submittedName>
        <fullName evidence="1">Uncharacterized protein</fullName>
    </submittedName>
</protein>
<reference evidence="1 2" key="1">
    <citation type="submission" date="2018-06" db="EMBL/GenBank/DDBJ databases">
        <title>Comparative genomics reveals the genomic features of Rhizophagus irregularis, R. cerebriforme, R. diaphanum and Gigaspora rosea, and their symbiotic lifestyle signature.</title>
        <authorList>
            <person name="Morin E."/>
            <person name="San Clemente H."/>
            <person name="Chen E.C.H."/>
            <person name="De La Providencia I."/>
            <person name="Hainaut M."/>
            <person name="Kuo A."/>
            <person name="Kohler A."/>
            <person name="Murat C."/>
            <person name="Tang N."/>
            <person name="Roy S."/>
            <person name="Loubradou J."/>
            <person name="Henrissat B."/>
            <person name="Grigoriev I.V."/>
            <person name="Corradi N."/>
            <person name="Roux C."/>
            <person name="Martin F.M."/>
        </authorList>
    </citation>
    <scope>NUCLEOTIDE SEQUENCE [LARGE SCALE GENOMIC DNA]</scope>
    <source>
        <strain evidence="1 2">DAOM 194757</strain>
    </source>
</reference>